<dbReference type="Pfam" id="PF02515">
    <property type="entry name" value="CoA_transf_3"/>
    <property type="match status" value="1"/>
</dbReference>
<dbReference type="Proteomes" id="UP000561459">
    <property type="component" value="Unassembled WGS sequence"/>
</dbReference>
<dbReference type="EMBL" id="JACIDY010000004">
    <property type="protein sequence ID" value="MBB3940417.1"/>
    <property type="molecule type" value="Genomic_DNA"/>
</dbReference>
<protein>
    <submittedName>
        <fullName evidence="2">Crotonobetainyl-CoA:carnitine CoA-transferase CaiB-like acyl-CoA transferase</fullName>
    </submittedName>
</protein>
<proteinExistence type="predicted"/>
<dbReference type="Gene3D" id="3.40.50.10540">
    <property type="entry name" value="Crotonobetainyl-coa:carnitine coa-transferase, domain 1"/>
    <property type="match status" value="1"/>
</dbReference>
<dbReference type="RefSeq" id="WP_183617028.1">
    <property type="nucleotide sequence ID" value="NZ_JACIDY010000004.1"/>
</dbReference>
<evidence type="ECO:0000313" key="2">
    <source>
        <dbReference type="EMBL" id="MBB3940417.1"/>
    </source>
</evidence>
<comment type="caution">
    <text evidence="2">The sequence shown here is derived from an EMBL/GenBank/DDBJ whole genome shotgun (WGS) entry which is preliminary data.</text>
</comment>
<dbReference type="InterPro" id="IPR023606">
    <property type="entry name" value="CoA-Trfase_III_dom_1_sf"/>
</dbReference>
<dbReference type="PANTHER" id="PTHR48207">
    <property type="entry name" value="SUCCINATE--HYDROXYMETHYLGLUTARATE COA-TRANSFERASE"/>
    <property type="match status" value="1"/>
</dbReference>
<dbReference type="InterPro" id="IPR044855">
    <property type="entry name" value="CoA-Trfase_III_dom3_sf"/>
</dbReference>
<evidence type="ECO:0000256" key="1">
    <source>
        <dbReference type="ARBA" id="ARBA00022679"/>
    </source>
</evidence>
<reference evidence="2 3" key="1">
    <citation type="submission" date="2020-08" db="EMBL/GenBank/DDBJ databases">
        <title>Genomic Encyclopedia of Type Strains, Phase IV (KMG-IV): sequencing the most valuable type-strain genomes for metagenomic binning, comparative biology and taxonomic classification.</title>
        <authorList>
            <person name="Goeker M."/>
        </authorList>
    </citation>
    <scope>NUCLEOTIDE SEQUENCE [LARGE SCALE GENOMIC DNA]</scope>
    <source>
        <strain evidence="2 3">DSM 27568</strain>
    </source>
</reference>
<dbReference type="InterPro" id="IPR003673">
    <property type="entry name" value="CoA-Trfase_fam_III"/>
</dbReference>
<evidence type="ECO:0000313" key="3">
    <source>
        <dbReference type="Proteomes" id="UP000561459"/>
    </source>
</evidence>
<accession>A0A7W6C0T8</accession>
<dbReference type="InterPro" id="IPR050483">
    <property type="entry name" value="CoA-transferase_III_domain"/>
</dbReference>
<dbReference type="Gene3D" id="3.30.1540.10">
    <property type="entry name" value="formyl-coa transferase, domain 3"/>
    <property type="match status" value="1"/>
</dbReference>
<dbReference type="GO" id="GO:0008410">
    <property type="term" value="F:CoA-transferase activity"/>
    <property type="evidence" value="ECO:0007669"/>
    <property type="project" value="TreeGrafter"/>
</dbReference>
<dbReference type="PANTHER" id="PTHR48207:SF3">
    <property type="entry name" value="SUCCINATE--HYDROXYMETHYLGLUTARATE COA-TRANSFERASE"/>
    <property type="match status" value="1"/>
</dbReference>
<dbReference type="SUPFAM" id="SSF89796">
    <property type="entry name" value="CoA-transferase family III (CaiB/BaiF)"/>
    <property type="match status" value="1"/>
</dbReference>
<dbReference type="AlphaFoldDB" id="A0A7W6C0T8"/>
<keyword evidence="1 2" id="KW-0808">Transferase</keyword>
<gene>
    <name evidence="2" type="ORF">GGR39_002074</name>
</gene>
<organism evidence="2 3">
    <name type="scientific">Novosphingobium fluoreni</name>
    <dbReference type="NCBI Taxonomy" id="1391222"/>
    <lineage>
        <taxon>Bacteria</taxon>
        <taxon>Pseudomonadati</taxon>
        <taxon>Pseudomonadota</taxon>
        <taxon>Alphaproteobacteria</taxon>
        <taxon>Sphingomonadales</taxon>
        <taxon>Sphingomonadaceae</taxon>
        <taxon>Novosphingobium</taxon>
    </lineage>
</organism>
<keyword evidence="3" id="KW-1185">Reference proteome</keyword>
<sequence length="408" mass="43749">MPGALEGLRVLDLSRILAGPLVGQMLGDLGAEVIKVERPVKGDDAREMGPPFLKDLQGNPTNVAGFFLSCNRNKESVAIDIGQPAGQDLIRELVMHCDVLVENFKVGTLERYGLDAETLTALNPNLVYCSITGFGQTGPIAKKPGYDGIFQAMSGMMSVSGHPDDVPGGGPMKVGISMVDIITAYNSVIAILAALRHRDAGGGGQAIDMSLLDCGFAALSHFAQNYLITEEMPERRGNGGYGGIPSQAFQCSDRPIFVVVGNNAQYERFCEAIERPDLFTDPRFCTGPLRIQNRKEILPLLDAVFLTKPAAHWVAAIDAVGVPVSYVNDIRQALAEPQIVARQMLRQVPHPEAGTLPIIANPLRLSKTPIENYKAPPALGADSDAVLNRVLGMDEVAINDLRSRGIVG</sequence>
<name>A0A7W6C0T8_9SPHN</name>